<comment type="caution">
    <text evidence="1">The sequence shown here is derived from an EMBL/GenBank/DDBJ whole genome shotgun (WGS) entry which is preliminary data.</text>
</comment>
<evidence type="ECO:0000313" key="1">
    <source>
        <dbReference type="EMBL" id="KKK65769.1"/>
    </source>
</evidence>
<dbReference type="AlphaFoldDB" id="A0A0F8ZH61"/>
<name>A0A0F8ZH61_9ZZZZ</name>
<feature type="non-terminal residue" evidence="1">
    <location>
        <position position="1"/>
    </location>
</feature>
<organism evidence="1">
    <name type="scientific">marine sediment metagenome</name>
    <dbReference type="NCBI Taxonomy" id="412755"/>
    <lineage>
        <taxon>unclassified sequences</taxon>
        <taxon>metagenomes</taxon>
        <taxon>ecological metagenomes</taxon>
    </lineage>
</organism>
<accession>A0A0F8ZH61</accession>
<reference evidence="1" key="1">
    <citation type="journal article" date="2015" name="Nature">
        <title>Complex archaea that bridge the gap between prokaryotes and eukaryotes.</title>
        <authorList>
            <person name="Spang A."/>
            <person name="Saw J.H."/>
            <person name="Jorgensen S.L."/>
            <person name="Zaremba-Niedzwiedzka K."/>
            <person name="Martijn J."/>
            <person name="Lind A.E."/>
            <person name="van Eijk R."/>
            <person name="Schleper C."/>
            <person name="Guy L."/>
            <person name="Ettema T.J."/>
        </authorList>
    </citation>
    <scope>NUCLEOTIDE SEQUENCE</scope>
</reference>
<protein>
    <submittedName>
        <fullName evidence="1">Uncharacterized protein</fullName>
    </submittedName>
</protein>
<sequence length="37" mass="4415">LKLQQKNPSFHISESEAITGEEYREFWNAYASKLVHY</sequence>
<dbReference type="EMBL" id="LAZR01060394">
    <property type="protein sequence ID" value="KKK65769.1"/>
    <property type="molecule type" value="Genomic_DNA"/>
</dbReference>
<gene>
    <name evidence="1" type="ORF">LCGC14_2970830</name>
</gene>
<proteinExistence type="predicted"/>